<dbReference type="InterPro" id="IPR055148">
    <property type="entry name" value="ZW10_C_2"/>
</dbReference>
<feature type="compositionally biased region" description="Acidic residues" evidence="2">
    <location>
        <begin position="437"/>
        <end position="446"/>
    </location>
</feature>
<dbReference type="InterPro" id="IPR046362">
    <property type="entry name" value="Zw10/DSL1_C_sf"/>
</dbReference>
<feature type="region of interest" description="Disordered" evidence="2">
    <location>
        <begin position="407"/>
        <end position="468"/>
    </location>
</feature>
<evidence type="ECO:0000313" key="5">
    <source>
        <dbReference type="Proteomes" id="UP000007796"/>
    </source>
</evidence>
<name>F0XRE2_GROCL</name>
<evidence type="ECO:0000256" key="2">
    <source>
        <dbReference type="SAM" id="MobiDB-lite"/>
    </source>
</evidence>
<dbReference type="OrthoDB" id="534815at2759"/>
<dbReference type="RefSeq" id="XP_014169184.1">
    <property type="nucleotide sequence ID" value="XM_014313709.1"/>
</dbReference>
<dbReference type="EMBL" id="GL629807">
    <property type="protein sequence ID" value="EFX00019.1"/>
    <property type="molecule type" value="Genomic_DNA"/>
</dbReference>
<gene>
    <name evidence="4" type="ORF">CMQ_336</name>
</gene>
<dbReference type="Pfam" id="PF22766">
    <property type="entry name" value="ZW10_C2"/>
    <property type="match status" value="1"/>
</dbReference>
<evidence type="ECO:0000259" key="3">
    <source>
        <dbReference type="Pfam" id="PF22766"/>
    </source>
</evidence>
<evidence type="ECO:0000313" key="4">
    <source>
        <dbReference type="EMBL" id="EFX00019.1"/>
    </source>
</evidence>
<feature type="compositionally biased region" description="Low complexity" evidence="2">
    <location>
        <begin position="425"/>
        <end position="436"/>
    </location>
</feature>
<dbReference type="PANTHER" id="PTHR12205:SF0">
    <property type="entry name" value="CENTROMERE_KINETOCHORE PROTEIN ZW10 HOMOLOG"/>
    <property type="match status" value="1"/>
</dbReference>
<protein>
    <submittedName>
        <fullName evidence="4">Centromere kinetochore protein</fullName>
    </submittedName>
</protein>
<keyword evidence="1" id="KW-0175">Coiled coil</keyword>
<organism evidence="5">
    <name type="scientific">Grosmannia clavigera (strain kw1407 / UAMH 11150)</name>
    <name type="common">Blue stain fungus</name>
    <name type="synonym">Graphiocladiella clavigera</name>
    <dbReference type="NCBI Taxonomy" id="655863"/>
    <lineage>
        <taxon>Eukaryota</taxon>
        <taxon>Fungi</taxon>
        <taxon>Dikarya</taxon>
        <taxon>Ascomycota</taxon>
        <taxon>Pezizomycotina</taxon>
        <taxon>Sordariomycetes</taxon>
        <taxon>Sordariomycetidae</taxon>
        <taxon>Ophiostomatales</taxon>
        <taxon>Ophiostomataceae</taxon>
        <taxon>Leptographium</taxon>
    </lineage>
</organism>
<feature type="domain" description="ZW10 C-terminal helical" evidence="3">
    <location>
        <begin position="678"/>
        <end position="794"/>
    </location>
</feature>
<dbReference type="eggNOG" id="KOG2163">
    <property type="taxonomic scope" value="Eukaryota"/>
</dbReference>
<dbReference type="PANTHER" id="PTHR12205">
    <property type="entry name" value="CENTROMERE/KINETOCHORE PROTEIN ZW10"/>
    <property type="match status" value="1"/>
</dbReference>
<proteinExistence type="predicted"/>
<dbReference type="InParanoid" id="F0XRE2"/>
<dbReference type="STRING" id="655863.F0XRE2"/>
<keyword evidence="5" id="KW-1185">Reference proteome</keyword>
<feature type="compositionally biased region" description="Low complexity" evidence="2">
    <location>
        <begin position="453"/>
        <end position="467"/>
    </location>
</feature>
<reference evidence="4 5" key="1">
    <citation type="journal article" date="2011" name="Proc. Natl. Acad. Sci. U.S.A.">
        <title>Genome and transcriptome analyses of the mountain pine beetle-fungal symbiont Grosmannia clavigera, a lodgepole pine pathogen.</title>
        <authorList>
            <person name="DiGuistini S."/>
            <person name="Wang Y."/>
            <person name="Liao N.Y."/>
            <person name="Taylor G."/>
            <person name="Tanguay P."/>
            <person name="Feau N."/>
            <person name="Henrissat B."/>
            <person name="Chan S.K."/>
            <person name="Hesse-Orce U."/>
            <person name="Alamouti S.M."/>
            <person name="Tsui C.K.M."/>
            <person name="Docking R.T."/>
            <person name="Levasseur A."/>
            <person name="Haridas S."/>
            <person name="Robertson G."/>
            <person name="Birol I."/>
            <person name="Holt R.A."/>
            <person name="Marra M.A."/>
            <person name="Hamelin R.C."/>
            <person name="Hirst M."/>
            <person name="Jones S.J.M."/>
            <person name="Bohlmann J."/>
            <person name="Breuil C."/>
        </authorList>
    </citation>
    <scope>NUCLEOTIDE SEQUENCE [LARGE SCALE GENOMIC DNA]</scope>
    <source>
        <strain evidence="5">kw1407 / UAMH 11150</strain>
    </source>
</reference>
<dbReference type="HOGENOM" id="CLU_006571_0_0_1"/>
<dbReference type="GO" id="GO:1990423">
    <property type="term" value="C:RZZ complex"/>
    <property type="evidence" value="ECO:0007669"/>
    <property type="project" value="TreeGrafter"/>
</dbReference>
<evidence type="ECO:0000256" key="1">
    <source>
        <dbReference type="SAM" id="Coils"/>
    </source>
</evidence>
<feature type="compositionally biased region" description="Basic and acidic residues" evidence="2">
    <location>
        <begin position="407"/>
        <end position="417"/>
    </location>
</feature>
<accession>F0XRE2</accession>
<dbReference type="Gene3D" id="1.10.357.150">
    <property type="match status" value="1"/>
</dbReference>
<sequence length="806" mass="88431">MAVPSDVVGQALVGFSLNGLFPEDDVSSIALTPERLPAAIQVLTEAKAKLEGEIHEIVQETADDLRSWVTNAKALQVDIARRKLLAGDILIRADAPKTDEQAIEEAEARALFLTNELNYNLQVRYLLEAIRSVNQLLDQVEQAAEERRILDALHLLEKSWTALDAMPVSKTCRAMRLLDLRAFELKSDVHKVFDHVWGALVHVDAENGTLTVLETRQDEPMSLSNAVIGLMAYKEVDGRMTQLWHELDKAVVAPRTDLSTSSRPGIYVDDVALGIRGQAGEGIEALFTDLDQIFAFLALRLPSDLVQSISSVMMPELVSRIVDVWLASAVPTSLDKMAAFEDTIRAAEAFCSRLAKLQYSGFGRLQEWIENAPRVWLSKRRETALDSVRKKIAGGLGTPHEVERVEKQMVSRSEGKELAANGPSTATDQAADWDAAWTDDEEETQDSEPKTQAGSSADDGADAWGAWGDDDEAVEAPEADAAPELETETHDDEDDAADAWGWGEEDTNVEETEVQQQPAVAEQMSAATTAATEPTTRELIMKEKYHITAMPEPVLAMITSILEDGAVLLSEGPVATAAAGLFSLPTMALAMFRAVSPFYYALDVGGSMYLYNDAMYLAEKLGELATAWKMRPDLDGRAQAMLRLDGEVAKLQAFASRAYGRELAIQKTVLRDLLGGDQNAVAALVEAVAAKLIADVLDMTAISQDEAFSLASLMARVTELDDLFGGEPTSTPLTAQYVPSWLRMQYLSEVLQSNLPEVRYLWMDSELSLYFSADEVVDLVRLSFEDNAKAREVVREIAQNPHPVEV</sequence>
<feature type="coiled-coil region" evidence="1">
    <location>
        <begin position="126"/>
        <end position="153"/>
    </location>
</feature>
<dbReference type="GO" id="GO:0006888">
    <property type="term" value="P:endoplasmic reticulum to Golgi vesicle-mediated transport"/>
    <property type="evidence" value="ECO:0007669"/>
    <property type="project" value="TreeGrafter"/>
</dbReference>
<dbReference type="AlphaFoldDB" id="F0XRE2"/>
<dbReference type="GeneID" id="25976451"/>
<dbReference type="Proteomes" id="UP000007796">
    <property type="component" value="Unassembled WGS sequence"/>
</dbReference>
<dbReference type="GO" id="GO:0005737">
    <property type="term" value="C:cytoplasm"/>
    <property type="evidence" value="ECO:0007669"/>
    <property type="project" value="GOC"/>
</dbReference>
<dbReference type="GO" id="GO:0007094">
    <property type="term" value="P:mitotic spindle assembly checkpoint signaling"/>
    <property type="evidence" value="ECO:0007669"/>
    <property type="project" value="TreeGrafter"/>
</dbReference>